<name>A0ABM9YQ18_ACIRA</name>
<protein>
    <submittedName>
        <fullName evidence="1">Uncharacterized protein</fullName>
    </submittedName>
</protein>
<dbReference type="Proteomes" id="UP000018419">
    <property type="component" value="Unassembled WGS sequence"/>
</dbReference>
<proteinExistence type="predicted"/>
<evidence type="ECO:0000313" key="2">
    <source>
        <dbReference type="Proteomes" id="UP000018419"/>
    </source>
</evidence>
<sequence length="48" mass="5571">MNNKLLIISLISLIILLGFIAKNEVYEKMQKDNHQVILENKGISNRIF</sequence>
<gene>
    <name evidence="1" type="ORF">ACIRA0001_1226</name>
</gene>
<organism evidence="1 2">
    <name type="scientific">Acinetobacter radioresistens SK82</name>
    <dbReference type="NCBI Taxonomy" id="596318"/>
    <lineage>
        <taxon>Bacteria</taxon>
        <taxon>Pseudomonadati</taxon>
        <taxon>Pseudomonadota</taxon>
        <taxon>Gammaproteobacteria</taxon>
        <taxon>Moraxellales</taxon>
        <taxon>Moraxellaceae</taxon>
        <taxon>Acinetobacter</taxon>
    </lineage>
</organism>
<accession>A0ABM9YQ18</accession>
<dbReference type="EMBL" id="ACVR01000021">
    <property type="protein sequence ID" value="EET83147.1"/>
    <property type="molecule type" value="Genomic_DNA"/>
</dbReference>
<reference evidence="1 2" key="1">
    <citation type="submission" date="2009-07" db="EMBL/GenBank/DDBJ databases">
        <authorList>
            <person name="Madupu R."/>
            <person name="Durkin A.S."/>
            <person name="Torralba M."/>
            <person name="Methe B."/>
            <person name="Sutton G.G."/>
            <person name="Strausberg R.L."/>
            <person name="Nelson K.E."/>
        </authorList>
    </citation>
    <scope>NUCLEOTIDE SEQUENCE [LARGE SCALE GENOMIC DNA]</scope>
    <source>
        <strain evidence="1 2">SK82</strain>
    </source>
</reference>
<keyword evidence="2" id="KW-1185">Reference proteome</keyword>
<comment type="caution">
    <text evidence="1">The sequence shown here is derived from an EMBL/GenBank/DDBJ whole genome shotgun (WGS) entry which is preliminary data.</text>
</comment>
<evidence type="ECO:0000313" key="1">
    <source>
        <dbReference type="EMBL" id="EET83147.1"/>
    </source>
</evidence>